<dbReference type="InterPro" id="IPR014001">
    <property type="entry name" value="Helicase_ATP-bd"/>
</dbReference>
<feature type="region of interest" description="Disordered" evidence="2">
    <location>
        <begin position="186"/>
        <end position="227"/>
    </location>
</feature>
<dbReference type="PROSITE" id="PS51194">
    <property type="entry name" value="HELICASE_CTER"/>
    <property type="match status" value="1"/>
</dbReference>
<dbReference type="CDD" id="cd18793">
    <property type="entry name" value="SF2_C_SNF"/>
    <property type="match status" value="1"/>
</dbReference>
<feature type="compositionally biased region" description="Acidic residues" evidence="2">
    <location>
        <begin position="315"/>
        <end position="326"/>
    </location>
</feature>
<name>A0ABD3QDA4_9STRA</name>
<evidence type="ECO:0000256" key="2">
    <source>
        <dbReference type="SAM" id="MobiDB-lite"/>
    </source>
</evidence>
<dbReference type="Pfam" id="PF00176">
    <property type="entry name" value="SNF2-rel_dom"/>
    <property type="match status" value="1"/>
</dbReference>
<dbReference type="Proteomes" id="UP001516023">
    <property type="component" value="Unassembled WGS sequence"/>
</dbReference>
<feature type="compositionally biased region" description="Polar residues" evidence="2">
    <location>
        <begin position="199"/>
        <end position="213"/>
    </location>
</feature>
<dbReference type="InterPro" id="IPR000330">
    <property type="entry name" value="SNF2_N"/>
</dbReference>
<dbReference type="PANTHER" id="PTHR45629">
    <property type="entry name" value="SNF2/RAD54 FAMILY MEMBER"/>
    <property type="match status" value="1"/>
</dbReference>
<dbReference type="SUPFAM" id="SSF52540">
    <property type="entry name" value="P-loop containing nucleoside triphosphate hydrolases"/>
    <property type="match status" value="2"/>
</dbReference>
<dbReference type="EMBL" id="JABMIG020000046">
    <property type="protein sequence ID" value="KAL3798395.1"/>
    <property type="molecule type" value="Genomic_DNA"/>
</dbReference>
<sequence length="1349" mass="152075">MSANQQDEAHLLASLGSTTAVASDYESSVLRDAQLRNAPQIALPPSTFQHYHQSSTSNSSLLPCRDGVDFPDLSDLAPSTERRAVGRASAVPSSSADVPHVLRVLSRTRDLITAVQRKPLSSFDGRDDSERDKNRKGEIDMLCMKEQILLSYLTNVAGLDERDELIPQGRLRQRIRGDHYNLSEIYYGKGPNSEDDGLDSSNNKRMKQSVSNTKKSRTHAIGSESSVTNRLDQIKNGENIDASIDNLLSDENASNPTTRHRRRTMMEMKSQMRIDSGLTPLKTMEEERFDAERSRKRREERRKRRLRRQRAALGVDDEDSHEDPEFDTGGVENEKKEAMTTVSILKTKQPKDASNDTCSKNAMNSPKENGASWNQGVKTVNDEIERDNVQNHAAKRKAVRWVQGGENGDEELSECKKTPVEKRTQTKVFCPICQIILTCSENDGDPDEFLSKHIEDCQNSRTRGGRTLRRRTKPSVVDIEDEIDDNIDDAGENELFVPKEVNSFDDDVHSDDNQPSQKAAAPMPIDDMDEFDYEDRVDEWVERGIERMRDMSERDSSEVPPGAVLYEGGLEIPAWINDRLFPYQRTGVRWMWELYCQGAGGVVGDEMGLGKTVQVSAFLGAMAANRFLDSALIIAPATMLSHWLSELAIWAPGLRRIMVHRSGEADGVSRIVSRGMLRSLQKWLKKARADRVNEAIDDKDFDERGANAFCGTGYAIVTTYENIRRSPDVWTCHDWSYVVLDEGQKIRNPDADVTLACKRLRTPNRLLMSGTPIQNDLRELWSLFDFIFPGRLGTLPAFEAEFAEPIKRGGYSNASSMQVQLAYRCALVLRDLINPYLLRRQKKDVKEVNRMPSKTEQVLFCRLSSKQRSLYQEYLSSDEVMGVMRGSVQLLKAVTMLRKICNHPDLVVGPDGALDSVFQEESSSDEDDGDAMFDEDQLVERAGKLHVLSKILPLWQEQGHRVIIFCQWRKMLNIIERFTRQQGWKFARLDGNTNIASRQKLVDKFNQDTSYFIMLMTTRTGGVGLNVTGANRVLLYDPDWNPQTDAQARERAWRFGQKKDVTVYRLITAGTIEEKIYQRQIFKTALTNQILQDPKQRRLFSQKDLKDLFTLKDDSTDTTETGKLTRGRGVVDVDVSEQCNSSDQSQENAEDNGETLELVLKSKGLCGVFDHDFVENSSSNKKPSQLEMEENAKKVAQKAVLTLKASSDNIDRFVPTWTGSDETKQNCSDFDSSFGGASSAGMPNGNAPCRNMTSSSAMLAQLRNKRMEISSSARPLQNSSSNASAEDKKYSALLLRLQKYIKRMNSAGKGPTTKDLLNEFKDVPDCDAAIFRSMLKSVAVVKSGRWIMQ</sequence>
<dbReference type="PROSITE" id="PS51192">
    <property type="entry name" value="HELICASE_ATP_BIND_1"/>
    <property type="match status" value="1"/>
</dbReference>
<comment type="caution">
    <text evidence="5">The sequence shown here is derived from an EMBL/GenBank/DDBJ whole genome shotgun (WGS) entry which is preliminary data.</text>
</comment>
<evidence type="ECO:0000259" key="3">
    <source>
        <dbReference type="PROSITE" id="PS51192"/>
    </source>
</evidence>
<dbReference type="Gene3D" id="3.40.50.10810">
    <property type="entry name" value="Tandem AAA-ATPase domain"/>
    <property type="match status" value="1"/>
</dbReference>
<feature type="domain" description="Helicase ATP-binding" evidence="3">
    <location>
        <begin position="592"/>
        <end position="790"/>
    </location>
</feature>
<feature type="compositionally biased region" description="Basic residues" evidence="2">
    <location>
        <begin position="294"/>
        <end position="310"/>
    </location>
</feature>
<dbReference type="InterPro" id="IPR027417">
    <property type="entry name" value="P-loop_NTPase"/>
</dbReference>
<dbReference type="SMART" id="SM00487">
    <property type="entry name" value="DEXDc"/>
    <property type="match status" value="1"/>
</dbReference>
<dbReference type="Gene3D" id="3.40.50.300">
    <property type="entry name" value="P-loop containing nucleotide triphosphate hydrolases"/>
    <property type="match status" value="1"/>
</dbReference>
<feature type="region of interest" description="Disordered" evidence="2">
    <location>
        <begin position="504"/>
        <end position="523"/>
    </location>
</feature>
<gene>
    <name evidence="5" type="ORF">HJC23_005048</name>
</gene>
<keyword evidence="6" id="KW-1185">Reference proteome</keyword>
<dbReference type="InterPro" id="IPR001650">
    <property type="entry name" value="Helicase_C-like"/>
</dbReference>
<dbReference type="InterPro" id="IPR049730">
    <property type="entry name" value="SNF2/RAD54-like_C"/>
</dbReference>
<feature type="compositionally biased region" description="Basic and acidic residues" evidence="2">
    <location>
        <begin position="283"/>
        <end position="293"/>
    </location>
</feature>
<feature type="compositionally biased region" description="Polar residues" evidence="2">
    <location>
        <begin position="355"/>
        <end position="374"/>
    </location>
</feature>
<feature type="domain" description="Helicase C-terminal" evidence="4">
    <location>
        <begin position="947"/>
        <end position="1106"/>
    </location>
</feature>
<dbReference type="GO" id="GO:0016787">
    <property type="term" value="F:hydrolase activity"/>
    <property type="evidence" value="ECO:0007669"/>
    <property type="project" value="UniProtKB-KW"/>
</dbReference>
<evidence type="ECO:0000259" key="4">
    <source>
        <dbReference type="PROSITE" id="PS51194"/>
    </source>
</evidence>
<evidence type="ECO:0000256" key="1">
    <source>
        <dbReference type="ARBA" id="ARBA00022801"/>
    </source>
</evidence>
<reference evidence="5 6" key="1">
    <citation type="journal article" date="2020" name="G3 (Bethesda)">
        <title>Improved Reference Genome for Cyclotella cryptica CCMP332, a Model for Cell Wall Morphogenesis, Salinity Adaptation, and Lipid Production in Diatoms (Bacillariophyta).</title>
        <authorList>
            <person name="Roberts W.R."/>
            <person name="Downey K.M."/>
            <person name="Ruck E.C."/>
            <person name="Traller J.C."/>
            <person name="Alverson A.J."/>
        </authorList>
    </citation>
    <scope>NUCLEOTIDE SEQUENCE [LARGE SCALE GENOMIC DNA]</scope>
    <source>
        <strain evidence="5 6">CCMP332</strain>
    </source>
</reference>
<keyword evidence="1" id="KW-0378">Hydrolase</keyword>
<organism evidence="5 6">
    <name type="scientific">Cyclotella cryptica</name>
    <dbReference type="NCBI Taxonomy" id="29204"/>
    <lineage>
        <taxon>Eukaryota</taxon>
        <taxon>Sar</taxon>
        <taxon>Stramenopiles</taxon>
        <taxon>Ochrophyta</taxon>
        <taxon>Bacillariophyta</taxon>
        <taxon>Coscinodiscophyceae</taxon>
        <taxon>Thalassiosirophycidae</taxon>
        <taxon>Stephanodiscales</taxon>
        <taxon>Stephanodiscaceae</taxon>
        <taxon>Cyclotella</taxon>
    </lineage>
</organism>
<dbReference type="InterPro" id="IPR050496">
    <property type="entry name" value="SNF2_RAD54_helicase_repair"/>
</dbReference>
<dbReference type="PANTHER" id="PTHR45629:SF7">
    <property type="entry name" value="DNA EXCISION REPAIR PROTEIN ERCC-6-RELATED"/>
    <property type="match status" value="1"/>
</dbReference>
<feature type="region of interest" description="Disordered" evidence="2">
    <location>
        <begin position="278"/>
        <end position="374"/>
    </location>
</feature>
<proteinExistence type="predicted"/>
<protein>
    <submittedName>
        <fullName evidence="5">Uncharacterized protein</fullName>
    </submittedName>
</protein>
<dbReference type="InterPro" id="IPR038718">
    <property type="entry name" value="SNF2-like_sf"/>
</dbReference>
<evidence type="ECO:0000313" key="5">
    <source>
        <dbReference type="EMBL" id="KAL3798395.1"/>
    </source>
</evidence>
<dbReference type="SMART" id="SM00490">
    <property type="entry name" value="HELICc"/>
    <property type="match status" value="1"/>
</dbReference>
<dbReference type="FunFam" id="3.40.50.10810:FF:000094">
    <property type="entry name" value="DNA excision repair protein ERCC-6"/>
    <property type="match status" value="1"/>
</dbReference>
<dbReference type="Pfam" id="PF00271">
    <property type="entry name" value="Helicase_C"/>
    <property type="match status" value="1"/>
</dbReference>
<accession>A0ABD3QDA4</accession>
<evidence type="ECO:0000313" key="6">
    <source>
        <dbReference type="Proteomes" id="UP001516023"/>
    </source>
</evidence>